<dbReference type="Proteomes" id="UP000008370">
    <property type="component" value="Unassembled WGS sequence"/>
</dbReference>
<dbReference type="KEGG" id="pco:PHACADRAFT_251096"/>
<name>K5V4B0_PHACS</name>
<accession>K5V4B0</accession>
<reference evidence="2 3" key="1">
    <citation type="journal article" date="2012" name="BMC Genomics">
        <title>Comparative genomics of the white-rot fungi, Phanerochaete carnosa and P. chrysosporium, to elucidate the genetic basis of the distinct wood types they colonize.</title>
        <authorList>
            <person name="Suzuki H."/>
            <person name="MacDonald J."/>
            <person name="Syed K."/>
            <person name="Salamov A."/>
            <person name="Hori C."/>
            <person name="Aerts A."/>
            <person name="Henrissat B."/>
            <person name="Wiebenga A."/>
            <person name="vanKuyk P.A."/>
            <person name="Barry K."/>
            <person name="Lindquist E."/>
            <person name="LaButti K."/>
            <person name="Lapidus A."/>
            <person name="Lucas S."/>
            <person name="Coutinho P."/>
            <person name="Gong Y."/>
            <person name="Samejima M."/>
            <person name="Mahadevan R."/>
            <person name="Abou-Zaid M."/>
            <person name="de Vries R.P."/>
            <person name="Igarashi K."/>
            <person name="Yadav J.S."/>
            <person name="Grigoriev I.V."/>
            <person name="Master E.R."/>
        </authorList>
    </citation>
    <scope>NUCLEOTIDE SEQUENCE [LARGE SCALE GENOMIC DNA]</scope>
    <source>
        <strain evidence="2 3">HHB-10118-sp</strain>
    </source>
</reference>
<feature type="region of interest" description="Disordered" evidence="1">
    <location>
        <begin position="1"/>
        <end position="79"/>
    </location>
</feature>
<dbReference type="AlphaFoldDB" id="K5V4B0"/>
<gene>
    <name evidence="2" type="ORF">PHACADRAFT_251096</name>
</gene>
<dbReference type="EMBL" id="JH930470">
    <property type="protein sequence ID" value="EKM57436.1"/>
    <property type="molecule type" value="Genomic_DNA"/>
</dbReference>
<dbReference type="GeneID" id="18915119"/>
<evidence type="ECO:0000313" key="2">
    <source>
        <dbReference type="EMBL" id="EKM57436.1"/>
    </source>
</evidence>
<sequence length="79" mass="9201">MSSAICSRRASDPPPPQMRTARNGRPNCGRRHRLDHSHHRRPNRSFHLTRPKDSPTPNHIARRRTTPLQRQQSEARPIV</sequence>
<evidence type="ECO:0000313" key="3">
    <source>
        <dbReference type="Proteomes" id="UP000008370"/>
    </source>
</evidence>
<feature type="compositionally biased region" description="Polar residues" evidence="1">
    <location>
        <begin position="66"/>
        <end position="79"/>
    </location>
</feature>
<dbReference type="RefSeq" id="XP_007392790.1">
    <property type="nucleotide sequence ID" value="XM_007392728.1"/>
</dbReference>
<evidence type="ECO:0000256" key="1">
    <source>
        <dbReference type="SAM" id="MobiDB-lite"/>
    </source>
</evidence>
<protein>
    <submittedName>
        <fullName evidence="2">Uncharacterized protein</fullName>
    </submittedName>
</protein>
<dbReference type="InParanoid" id="K5V4B0"/>
<feature type="compositionally biased region" description="Basic residues" evidence="1">
    <location>
        <begin position="28"/>
        <end position="49"/>
    </location>
</feature>
<keyword evidence="3" id="KW-1185">Reference proteome</keyword>
<dbReference type="HOGENOM" id="CLU_2606789_0_0_1"/>
<proteinExistence type="predicted"/>
<organism evidence="2 3">
    <name type="scientific">Phanerochaete carnosa (strain HHB-10118-sp)</name>
    <name type="common">White-rot fungus</name>
    <name type="synonym">Peniophora carnosa</name>
    <dbReference type="NCBI Taxonomy" id="650164"/>
    <lineage>
        <taxon>Eukaryota</taxon>
        <taxon>Fungi</taxon>
        <taxon>Dikarya</taxon>
        <taxon>Basidiomycota</taxon>
        <taxon>Agaricomycotina</taxon>
        <taxon>Agaricomycetes</taxon>
        <taxon>Polyporales</taxon>
        <taxon>Phanerochaetaceae</taxon>
        <taxon>Phanerochaete</taxon>
    </lineage>
</organism>